<dbReference type="SUPFAM" id="SSF52096">
    <property type="entry name" value="ClpP/crotonase"/>
    <property type="match status" value="1"/>
</dbReference>
<dbReference type="OrthoDB" id="5730382at2"/>
<proteinExistence type="inferred from homology"/>
<dbReference type="Pfam" id="PF00378">
    <property type="entry name" value="ECH_1"/>
    <property type="match status" value="1"/>
</dbReference>
<dbReference type="GO" id="GO:0003824">
    <property type="term" value="F:catalytic activity"/>
    <property type="evidence" value="ECO:0007669"/>
    <property type="project" value="UniProtKB-ARBA"/>
</dbReference>
<sequence>MGDFVQVEKSGRVAVLRLNSPDTLNAIGTLEHCADVINALESLDDDPAISVGILTGNGRAFCAGGNLKGMKEKTGIGRMPVPVETMNTYRRGVQKITRAFMATNVPMIAAVNGHAVGLGLDLACLCDVRIAAESAKCAASFIKVGIVPGDGGAWSLQQILGYSKAAELFLTGERFDAASGLEMGLFSQVVADDKLLDAARAVAEKISENPPRAVRLTKRLLREAQAQRYSDILELSAAYQAVIHETRDHEEAVDAFLEKRAPNFTGE</sequence>
<protein>
    <submittedName>
        <fullName evidence="2">Enoyl-CoA hydratase/carnithine racemase</fullName>
    </submittedName>
</protein>
<dbReference type="Gene3D" id="3.90.226.10">
    <property type="entry name" value="2-enoyl-CoA Hydratase, Chain A, domain 1"/>
    <property type="match status" value="1"/>
</dbReference>
<dbReference type="InterPro" id="IPR014748">
    <property type="entry name" value="Enoyl-CoA_hydra_C"/>
</dbReference>
<evidence type="ECO:0000313" key="3">
    <source>
        <dbReference type="Proteomes" id="UP000256310"/>
    </source>
</evidence>
<dbReference type="EMBL" id="QRDP01000004">
    <property type="protein sequence ID" value="RED17782.1"/>
    <property type="molecule type" value="Genomic_DNA"/>
</dbReference>
<dbReference type="PANTHER" id="PTHR43459">
    <property type="entry name" value="ENOYL-COA HYDRATASE"/>
    <property type="match status" value="1"/>
</dbReference>
<reference evidence="2 3" key="1">
    <citation type="submission" date="2018-07" db="EMBL/GenBank/DDBJ databases">
        <title>Genomic Encyclopedia of Type Strains, Phase IV (KMG-IV): sequencing the most valuable type-strain genomes for metagenomic binning, comparative biology and taxonomic classification.</title>
        <authorList>
            <person name="Goeker M."/>
        </authorList>
    </citation>
    <scope>NUCLEOTIDE SEQUENCE [LARGE SCALE GENOMIC DNA]</scope>
    <source>
        <strain evidence="2 3">DSM 26725</strain>
    </source>
</reference>
<gene>
    <name evidence="2" type="ORF">DFR46_2836</name>
</gene>
<dbReference type="InterPro" id="IPR029045">
    <property type="entry name" value="ClpP/crotonase-like_dom_sf"/>
</dbReference>
<accession>A0A3D9FJK2</accession>
<organism evidence="2 3">
    <name type="scientific">Parasphingopyxis lamellibrachiae</name>
    <dbReference type="NCBI Taxonomy" id="680125"/>
    <lineage>
        <taxon>Bacteria</taxon>
        <taxon>Pseudomonadati</taxon>
        <taxon>Pseudomonadota</taxon>
        <taxon>Alphaproteobacteria</taxon>
        <taxon>Sphingomonadales</taxon>
        <taxon>Sphingomonadaceae</taxon>
        <taxon>Parasphingopyxis</taxon>
    </lineage>
</organism>
<dbReference type="PANTHER" id="PTHR43459:SF1">
    <property type="entry name" value="EG:BACN32G11.4 PROTEIN"/>
    <property type="match status" value="1"/>
</dbReference>
<name>A0A3D9FJK2_9SPHN</name>
<evidence type="ECO:0000256" key="1">
    <source>
        <dbReference type="ARBA" id="ARBA00005254"/>
    </source>
</evidence>
<dbReference type="CDD" id="cd06558">
    <property type="entry name" value="crotonase-like"/>
    <property type="match status" value="1"/>
</dbReference>
<evidence type="ECO:0000313" key="2">
    <source>
        <dbReference type="EMBL" id="RED17782.1"/>
    </source>
</evidence>
<comment type="caution">
    <text evidence="2">The sequence shown here is derived from an EMBL/GenBank/DDBJ whole genome shotgun (WGS) entry which is preliminary data.</text>
</comment>
<dbReference type="Proteomes" id="UP000256310">
    <property type="component" value="Unassembled WGS sequence"/>
</dbReference>
<dbReference type="AlphaFoldDB" id="A0A3D9FJK2"/>
<comment type="similarity">
    <text evidence="1">Belongs to the enoyl-CoA hydratase/isomerase family.</text>
</comment>
<keyword evidence="3" id="KW-1185">Reference proteome</keyword>
<dbReference type="InterPro" id="IPR001753">
    <property type="entry name" value="Enoyl-CoA_hydra/iso"/>
</dbReference>
<dbReference type="Gene3D" id="1.10.12.10">
    <property type="entry name" value="Lyase 2-enoyl-coa Hydratase, Chain A, domain 2"/>
    <property type="match status" value="1"/>
</dbReference>